<reference evidence="2 3" key="1">
    <citation type="submission" date="2016-10" db="EMBL/GenBank/DDBJ databases">
        <authorList>
            <person name="de Groot N.N."/>
        </authorList>
    </citation>
    <scope>NUCLEOTIDE SEQUENCE [LARGE SCALE GENOMIC DNA]</scope>
    <source>
        <strain evidence="2 3">IBRC-M 10780</strain>
    </source>
</reference>
<name>A0A1H9Y295_9BACI</name>
<dbReference type="RefSeq" id="WP_090865778.1">
    <property type="nucleotide sequence ID" value="NZ_FOHE01000001.1"/>
</dbReference>
<keyword evidence="3" id="KW-1185">Reference proteome</keyword>
<protein>
    <submittedName>
        <fullName evidence="2">Uncharacterized protein</fullName>
    </submittedName>
</protein>
<dbReference type="STRING" id="930131.SAMN05216389_101144"/>
<proteinExistence type="predicted"/>
<evidence type="ECO:0000313" key="2">
    <source>
        <dbReference type="EMBL" id="SES62927.1"/>
    </source>
</evidence>
<accession>A0A1H9Y295</accession>
<keyword evidence="1" id="KW-0472">Membrane</keyword>
<dbReference type="AlphaFoldDB" id="A0A1H9Y295"/>
<organism evidence="2 3">
    <name type="scientific">Oceanobacillus limi</name>
    <dbReference type="NCBI Taxonomy" id="930131"/>
    <lineage>
        <taxon>Bacteria</taxon>
        <taxon>Bacillati</taxon>
        <taxon>Bacillota</taxon>
        <taxon>Bacilli</taxon>
        <taxon>Bacillales</taxon>
        <taxon>Bacillaceae</taxon>
        <taxon>Oceanobacillus</taxon>
    </lineage>
</organism>
<gene>
    <name evidence="2" type="ORF">SAMN05216389_101144</name>
</gene>
<evidence type="ECO:0000313" key="3">
    <source>
        <dbReference type="Proteomes" id="UP000198618"/>
    </source>
</evidence>
<dbReference type="Proteomes" id="UP000198618">
    <property type="component" value="Unassembled WGS sequence"/>
</dbReference>
<keyword evidence="1" id="KW-1133">Transmembrane helix</keyword>
<feature type="transmembrane region" description="Helical" evidence="1">
    <location>
        <begin position="46"/>
        <end position="66"/>
    </location>
</feature>
<sequence>MIKRKEAIISSVILLVICMFLFFPFPNNVMLEGYSTFMSFPIHNKVGFNILGIIGSVLFVIAMILLAKGLKKHHFRTIVIVAIVYTILPSYLITVYQETLASGIHAISYDGNGSCSFDYVSKDLMNGRCHLVLHNRGNEAATVELEFIDSVYLEGQERRESLMNLAGPYRITIKANHKKAIYLQEILDLTDVLNHIQGGSSDNVHIKLLDKENDRIL</sequence>
<evidence type="ECO:0000256" key="1">
    <source>
        <dbReference type="SAM" id="Phobius"/>
    </source>
</evidence>
<dbReference type="EMBL" id="FOHE01000001">
    <property type="protein sequence ID" value="SES62927.1"/>
    <property type="molecule type" value="Genomic_DNA"/>
</dbReference>
<feature type="transmembrane region" description="Helical" evidence="1">
    <location>
        <begin position="78"/>
        <end position="96"/>
    </location>
</feature>
<feature type="transmembrane region" description="Helical" evidence="1">
    <location>
        <begin position="7"/>
        <end position="26"/>
    </location>
</feature>
<keyword evidence="1" id="KW-0812">Transmembrane</keyword>
<dbReference type="OrthoDB" id="2476187at2"/>